<evidence type="ECO:0000256" key="7">
    <source>
        <dbReference type="ARBA" id="ARBA00023004"/>
    </source>
</evidence>
<keyword evidence="6" id="KW-0560">Oxidoreductase</keyword>
<evidence type="ECO:0000256" key="6">
    <source>
        <dbReference type="ARBA" id="ARBA00023002"/>
    </source>
</evidence>
<dbReference type="AlphaFoldDB" id="A0A4R5VND9"/>
<keyword evidence="8" id="KW-0350">Heme biosynthesis</keyword>
<evidence type="ECO:0000256" key="5">
    <source>
        <dbReference type="ARBA" id="ARBA00022989"/>
    </source>
</evidence>
<evidence type="ECO:0000256" key="11">
    <source>
        <dbReference type="ARBA" id="ARBA00023444"/>
    </source>
</evidence>
<dbReference type="GO" id="GO:0006784">
    <property type="term" value="P:heme A biosynthetic process"/>
    <property type="evidence" value="ECO:0007669"/>
    <property type="project" value="InterPro"/>
</dbReference>
<feature type="transmembrane region" description="Helical" evidence="12">
    <location>
        <begin position="265"/>
        <end position="287"/>
    </location>
</feature>
<evidence type="ECO:0000256" key="1">
    <source>
        <dbReference type="ARBA" id="ARBA00004141"/>
    </source>
</evidence>
<dbReference type="EMBL" id="SMYO01000008">
    <property type="protein sequence ID" value="TDK59767.1"/>
    <property type="molecule type" value="Genomic_DNA"/>
</dbReference>
<evidence type="ECO:0000256" key="4">
    <source>
        <dbReference type="ARBA" id="ARBA00022723"/>
    </source>
</evidence>
<evidence type="ECO:0000256" key="8">
    <source>
        <dbReference type="ARBA" id="ARBA00023133"/>
    </source>
</evidence>
<evidence type="ECO:0000256" key="10">
    <source>
        <dbReference type="ARBA" id="ARBA00023157"/>
    </source>
</evidence>
<reference evidence="13 14" key="1">
    <citation type="submission" date="2019-03" db="EMBL/GenBank/DDBJ databases">
        <title>Bacillus niacini sp. nov. a Nicotinate-Metabolizing Mesophile Isolated from Soil.</title>
        <authorList>
            <person name="Zhang G."/>
        </authorList>
    </citation>
    <scope>NUCLEOTIDE SEQUENCE [LARGE SCALE GENOMIC DNA]</scope>
    <source>
        <strain evidence="13 14">WN066</strain>
    </source>
</reference>
<name>A0A4R5VND9_9BACI</name>
<evidence type="ECO:0000256" key="12">
    <source>
        <dbReference type="SAM" id="Phobius"/>
    </source>
</evidence>
<accession>A0A4R5VND9</accession>
<sequence length="311" mass="34767">MNKRNLALLTIFLTYFLIVFGGYVASSNSGMGCGPEWPMCNGEIIPSLKGATLIEYLHRMIGALLGILSLLLFFHILRSKLGFTARMVSFTMLGLLTFQVLLGAVVVVRDLPSIIITIHLLIAMLFMGCLIWIWSYPYLDGAQQSYQVRHRSQKSIIFHLNILLGLILLTLGFGAYIKHETYGLACGWLGCRQSFFRGTTPEVLQSFHRGLAVVTALYLLVVTYYAFSKSWGKVLRRRMLLCTFTVLMQLVIGVMVIVTKLDLPWAVFHLAIATALFAFVTEARVYAGNLAVKAGPKYPQKVGEHGRRSSF</sequence>
<evidence type="ECO:0000256" key="2">
    <source>
        <dbReference type="ARBA" id="ARBA00022475"/>
    </source>
</evidence>
<dbReference type="Proteomes" id="UP000295132">
    <property type="component" value="Unassembled WGS sequence"/>
</dbReference>
<comment type="pathway">
    <text evidence="11">Porphyrin-containing compound metabolism.</text>
</comment>
<evidence type="ECO:0000313" key="14">
    <source>
        <dbReference type="Proteomes" id="UP000295132"/>
    </source>
</evidence>
<keyword evidence="7" id="KW-0408">Iron</keyword>
<feature type="transmembrane region" description="Helical" evidence="12">
    <location>
        <begin position="156"/>
        <end position="177"/>
    </location>
</feature>
<evidence type="ECO:0000313" key="13">
    <source>
        <dbReference type="EMBL" id="TDK59767.1"/>
    </source>
</evidence>
<dbReference type="PANTHER" id="PTHR35457:SF1">
    <property type="entry name" value="HEME A SYNTHASE"/>
    <property type="match status" value="1"/>
</dbReference>
<organism evidence="13 14">
    <name type="scientific">Bacillus salipaludis</name>
    <dbReference type="NCBI Taxonomy" id="2547811"/>
    <lineage>
        <taxon>Bacteria</taxon>
        <taxon>Bacillati</taxon>
        <taxon>Bacillota</taxon>
        <taxon>Bacilli</taxon>
        <taxon>Bacillales</taxon>
        <taxon>Bacillaceae</taxon>
        <taxon>Bacillus</taxon>
    </lineage>
</organism>
<keyword evidence="5 12" id="KW-1133">Transmembrane helix</keyword>
<proteinExistence type="predicted"/>
<comment type="subcellular location">
    <subcellularLocation>
        <location evidence="1">Membrane</location>
        <topology evidence="1">Multi-pass membrane protein</topology>
    </subcellularLocation>
</comment>
<keyword evidence="10" id="KW-1015">Disulfide bond</keyword>
<dbReference type="InterPro" id="IPR003780">
    <property type="entry name" value="COX15/CtaA_fam"/>
</dbReference>
<dbReference type="InterPro" id="IPR050450">
    <property type="entry name" value="COX15/CtaA_HemeA_synthase"/>
</dbReference>
<dbReference type="PANTHER" id="PTHR35457">
    <property type="entry name" value="HEME A SYNTHASE"/>
    <property type="match status" value="1"/>
</dbReference>
<keyword evidence="4" id="KW-0479">Metal-binding</keyword>
<protein>
    <submittedName>
        <fullName evidence="13">Heme A synthase</fullName>
    </submittedName>
</protein>
<feature type="transmembrane region" description="Helical" evidence="12">
    <location>
        <begin position="239"/>
        <end position="259"/>
    </location>
</feature>
<evidence type="ECO:0000256" key="3">
    <source>
        <dbReference type="ARBA" id="ARBA00022692"/>
    </source>
</evidence>
<dbReference type="GO" id="GO:0016020">
    <property type="term" value="C:membrane"/>
    <property type="evidence" value="ECO:0007669"/>
    <property type="project" value="UniProtKB-SubCell"/>
</dbReference>
<dbReference type="Pfam" id="PF02628">
    <property type="entry name" value="COX15-CtaA"/>
    <property type="match status" value="2"/>
</dbReference>
<dbReference type="PROSITE" id="PS51257">
    <property type="entry name" value="PROKAR_LIPOPROTEIN"/>
    <property type="match status" value="1"/>
</dbReference>
<feature type="transmembrane region" description="Helical" evidence="12">
    <location>
        <begin position="88"/>
        <end position="108"/>
    </location>
</feature>
<gene>
    <name evidence="13" type="ORF">E2K98_17735</name>
</gene>
<keyword evidence="2" id="KW-1003">Cell membrane</keyword>
<evidence type="ECO:0000256" key="9">
    <source>
        <dbReference type="ARBA" id="ARBA00023136"/>
    </source>
</evidence>
<dbReference type="GO" id="GO:0016491">
    <property type="term" value="F:oxidoreductase activity"/>
    <property type="evidence" value="ECO:0007669"/>
    <property type="project" value="UniProtKB-KW"/>
</dbReference>
<feature type="transmembrane region" description="Helical" evidence="12">
    <location>
        <begin position="207"/>
        <end position="227"/>
    </location>
</feature>
<feature type="transmembrane region" description="Helical" evidence="12">
    <location>
        <begin position="56"/>
        <end position="76"/>
    </location>
</feature>
<dbReference type="RefSeq" id="WP_133336424.1">
    <property type="nucleotide sequence ID" value="NZ_SMYO01000008.1"/>
</dbReference>
<keyword evidence="3 12" id="KW-0812">Transmembrane</keyword>
<keyword evidence="9 12" id="KW-0472">Membrane</keyword>
<comment type="caution">
    <text evidence="13">The sequence shown here is derived from an EMBL/GenBank/DDBJ whole genome shotgun (WGS) entry which is preliminary data.</text>
</comment>
<feature type="transmembrane region" description="Helical" evidence="12">
    <location>
        <begin position="114"/>
        <end position="135"/>
    </location>
</feature>
<dbReference type="GO" id="GO:0046872">
    <property type="term" value="F:metal ion binding"/>
    <property type="evidence" value="ECO:0007669"/>
    <property type="project" value="UniProtKB-KW"/>
</dbReference>